<feature type="transmembrane region" description="Helical" evidence="2">
    <location>
        <begin position="63"/>
        <end position="82"/>
    </location>
</feature>
<proteinExistence type="predicted"/>
<gene>
    <name evidence="3" type="ORF">C0068_16295</name>
</gene>
<feature type="transmembrane region" description="Helical" evidence="2">
    <location>
        <begin position="31"/>
        <end position="51"/>
    </location>
</feature>
<protein>
    <submittedName>
        <fullName evidence="3">Uncharacterized protein</fullName>
    </submittedName>
</protein>
<accession>A0A2S4HC36</accession>
<keyword evidence="2" id="KW-1133">Transmembrane helix</keyword>
<evidence type="ECO:0000256" key="1">
    <source>
        <dbReference type="SAM" id="MobiDB-lite"/>
    </source>
</evidence>
<reference evidence="3 4" key="1">
    <citation type="submission" date="2018-01" db="EMBL/GenBank/DDBJ databases">
        <authorList>
            <person name="Yu X.-D."/>
        </authorList>
    </citation>
    <scope>NUCLEOTIDE SEQUENCE [LARGE SCALE GENOMIC DNA]</scope>
    <source>
        <strain evidence="3 4">ZX-21</strain>
    </source>
</reference>
<dbReference type="OrthoDB" id="9960204at2"/>
<dbReference type="Proteomes" id="UP000237222">
    <property type="component" value="Unassembled WGS sequence"/>
</dbReference>
<comment type="caution">
    <text evidence="3">The sequence shown here is derived from an EMBL/GenBank/DDBJ whole genome shotgun (WGS) entry which is preliminary data.</text>
</comment>
<keyword evidence="2" id="KW-0812">Transmembrane</keyword>
<dbReference type="AlphaFoldDB" id="A0A2S4HC36"/>
<evidence type="ECO:0000256" key="2">
    <source>
        <dbReference type="SAM" id="Phobius"/>
    </source>
</evidence>
<dbReference type="RefSeq" id="WP_103685541.1">
    <property type="nucleotide sequence ID" value="NZ_PQGG01000038.1"/>
</dbReference>
<feature type="compositionally biased region" description="Basic and acidic residues" evidence="1">
    <location>
        <begin position="120"/>
        <end position="129"/>
    </location>
</feature>
<dbReference type="EMBL" id="PQGG01000038">
    <property type="protein sequence ID" value="POP51499.1"/>
    <property type="molecule type" value="Genomic_DNA"/>
</dbReference>
<organism evidence="3 4">
    <name type="scientific">Zhongshania marina</name>
    <dbReference type="NCBI Taxonomy" id="2304603"/>
    <lineage>
        <taxon>Bacteria</taxon>
        <taxon>Pseudomonadati</taxon>
        <taxon>Pseudomonadota</taxon>
        <taxon>Gammaproteobacteria</taxon>
        <taxon>Cellvibrionales</taxon>
        <taxon>Spongiibacteraceae</taxon>
        <taxon>Zhongshania</taxon>
    </lineage>
</organism>
<name>A0A2S4HC36_9GAMM</name>
<sequence>MKNLDLLRRLNRLKTMELLSEKVVCTVKINIFKLIELAMLGITGSFAAYAMPKVYDETMVWDAKAIGFLIVAVYTASLALIARYNHGYQLGMKELIIDLLAFRMNRTGKSGSAKRRKTAAKVDKPDKSE</sequence>
<keyword evidence="2" id="KW-0472">Membrane</keyword>
<evidence type="ECO:0000313" key="3">
    <source>
        <dbReference type="EMBL" id="POP51499.1"/>
    </source>
</evidence>
<evidence type="ECO:0000313" key="4">
    <source>
        <dbReference type="Proteomes" id="UP000237222"/>
    </source>
</evidence>
<feature type="region of interest" description="Disordered" evidence="1">
    <location>
        <begin position="108"/>
        <end position="129"/>
    </location>
</feature>